<dbReference type="PATRIC" id="fig|758847.3.peg.3682"/>
<feature type="transmembrane region" description="Helical" evidence="7">
    <location>
        <begin position="425"/>
        <end position="444"/>
    </location>
</feature>
<protein>
    <submittedName>
        <fullName evidence="8">Sodium transporter</fullName>
    </submittedName>
</protein>
<sequence>MLKLTKEETMFGILDWFILSLYLVFAFGAGVLLSPKAGKSLVSYFVADRKLPWWWLGTSMVATTFAADTPLVITGFVASDGISANWFWWSWAIGYMAMTVFFAGKWRKMEVLTDVEFVELRYGGKSATILRMVKAFYLSILVNSIVLGWVFKAMSKITGPFLDWKDIMGADGFAVVQNLWPSFLIFDSLNNTITVLILFLIVVVYSSMGGIQGVILTDLVQFALGMGGAILFAVYAVSSQGGISGLLTRMKEVYPDKHESILSFWPDFRDASLPFTVFLIFVSVQWWAQYYSDGSGYLAQRIHTAKNPKEAEKGSLWFNVANFIVRTWPWILAALVTLVVFPLHDPMRYYFAEGSIVGGDREMGYPVLMKLILPSGILGIVFASLMAAFMSTADTHINWGASYLVNDFYLRFIHPNASDKTLVRASRIAVVLMSIIAILVATQIRSIASAWKFLLAFASGMGLPQILRWIWWRTNAWTELSGMITALILSMILYPTFPDVRSEYLLFWVAIGSVVVSVVVTLLTPPVPQDTLDAFVQRVNPFGFWKGRESEARFKDFQKRILLWVLGTSALFFGMFSLGYFFLLKFWQGFFCLIGFSAFGFVYWKRGFDKNEVD</sequence>
<comment type="similarity">
    <text evidence="2 6">Belongs to the sodium:solute symporter (SSF) (TC 2.A.21) family.</text>
</comment>
<dbReference type="CDD" id="cd11477">
    <property type="entry name" value="SLC5sbd_u1"/>
    <property type="match status" value="1"/>
</dbReference>
<dbReference type="Gene3D" id="1.20.1730.10">
    <property type="entry name" value="Sodium/glucose cotransporter"/>
    <property type="match status" value="1"/>
</dbReference>
<keyword evidence="4 7" id="KW-1133">Transmembrane helix</keyword>
<evidence type="ECO:0000256" key="2">
    <source>
        <dbReference type="ARBA" id="ARBA00006434"/>
    </source>
</evidence>
<dbReference type="InterPro" id="IPR001734">
    <property type="entry name" value="Na/solute_symporter"/>
</dbReference>
<dbReference type="KEGG" id="lst:LSS_17635"/>
<feature type="transmembrane region" description="Helical" evidence="7">
    <location>
        <begin position="561"/>
        <end position="580"/>
    </location>
</feature>
<dbReference type="InterPro" id="IPR038377">
    <property type="entry name" value="Na/Glc_symporter_sf"/>
</dbReference>
<organism evidence="8 9">
    <name type="scientific">Leptospira santarosai serovar Shermani str. LT 821</name>
    <dbReference type="NCBI Taxonomy" id="758847"/>
    <lineage>
        <taxon>Bacteria</taxon>
        <taxon>Pseudomonadati</taxon>
        <taxon>Spirochaetota</taxon>
        <taxon>Spirochaetia</taxon>
        <taxon>Leptospirales</taxon>
        <taxon>Leptospiraceae</taxon>
        <taxon>Leptospira</taxon>
    </lineage>
</organism>
<feature type="transmembrane region" description="Helical" evidence="7">
    <location>
        <begin position="371"/>
        <end position="390"/>
    </location>
</feature>
<feature type="transmembrane region" description="Helical" evidence="7">
    <location>
        <begin position="480"/>
        <end position="498"/>
    </location>
</feature>
<dbReference type="PANTHER" id="PTHR11819:SF77">
    <property type="entry name" value="SODIUM_GLUCOSE COTRANSPORT PROTEIN"/>
    <property type="match status" value="1"/>
</dbReference>
<feature type="transmembrane region" description="Helical" evidence="7">
    <location>
        <begin position="504"/>
        <end position="523"/>
    </location>
</feature>
<evidence type="ECO:0000256" key="3">
    <source>
        <dbReference type="ARBA" id="ARBA00022692"/>
    </source>
</evidence>
<keyword evidence="3 7" id="KW-0812">Transmembrane</keyword>
<feature type="transmembrane region" description="Helical" evidence="7">
    <location>
        <begin position="586"/>
        <end position="604"/>
    </location>
</feature>
<feature type="transmembrane region" description="Helical" evidence="7">
    <location>
        <begin position="450"/>
        <end position="471"/>
    </location>
</feature>
<dbReference type="PROSITE" id="PS50283">
    <property type="entry name" value="NA_SOLUT_SYMP_3"/>
    <property type="match status" value="1"/>
</dbReference>
<feature type="transmembrane region" description="Helical" evidence="7">
    <location>
        <begin position="167"/>
        <end position="186"/>
    </location>
</feature>
<dbReference type="AlphaFoldDB" id="K8Y6Q0"/>
<name>K8Y6Q0_9LEPT</name>
<dbReference type="Pfam" id="PF00474">
    <property type="entry name" value="SSF"/>
    <property type="match status" value="2"/>
</dbReference>
<feature type="transmembrane region" description="Helical" evidence="7">
    <location>
        <begin position="268"/>
        <end position="288"/>
    </location>
</feature>
<keyword evidence="5 7" id="KW-0472">Membrane</keyword>
<dbReference type="Proteomes" id="UP000035800">
    <property type="component" value="Chromosome I"/>
</dbReference>
<feature type="transmembrane region" description="Helical" evidence="7">
    <location>
        <begin position="86"/>
        <end position="104"/>
    </location>
</feature>
<gene>
    <name evidence="8" type="ORF">LSS_17635</name>
</gene>
<dbReference type="GO" id="GO:0005886">
    <property type="term" value="C:plasma membrane"/>
    <property type="evidence" value="ECO:0007669"/>
    <property type="project" value="TreeGrafter"/>
</dbReference>
<dbReference type="GO" id="GO:0005412">
    <property type="term" value="F:D-glucose:sodium symporter activity"/>
    <property type="evidence" value="ECO:0007669"/>
    <property type="project" value="TreeGrafter"/>
</dbReference>
<evidence type="ECO:0000256" key="7">
    <source>
        <dbReference type="SAM" id="Phobius"/>
    </source>
</evidence>
<dbReference type="PANTHER" id="PTHR11819">
    <property type="entry name" value="SOLUTE CARRIER FAMILY 5"/>
    <property type="match status" value="1"/>
</dbReference>
<dbReference type="EMBL" id="CP006694">
    <property type="protein sequence ID" value="EKT85450.1"/>
    <property type="molecule type" value="Genomic_DNA"/>
</dbReference>
<proteinExistence type="inferred from homology"/>
<feature type="transmembrane region" description="Helical" evidence="7">
    <location>
        <begin position="53"/>
        <end position="74"/>
    </location>
</feature>
<evidence type="ECO:0000256" key="1">
    <source>
        <dbReference type="ARBA" id="ARBA00004141"/>
    </source>
</evidence>
<evidence type="ECO:0000256" key="4">
    <source>
        <dbReference type="ARBA" id="ARBA00022989"/>
    </source>
</evidence>
<feature type="transmembrane region" description="Helical" evidence="7">
    <location>
        <begin position="193"/>
        <end position="216"/>
    </location>
</feature>
<comment type="subcellular location">
    <subcellularLocation>
        <location evidence="1">Membrane</location>
        <topology evidence="1">Multi-pass membrane protein</topology>
    </subcellularLocation>
</comment>
<feature type="transmembrane region" description="Helical" evidence="7">
    <location>
        <begin position="135"/>
        <end position="155"/>
    </location>
</feature>
<feature type="transmembrane region" description="Helical" evidence="7">
    <location>
        <begin position="222"/>
        <end position="247"/>
    </location>
</feature>
<dbReference type="STRING" id="758847.LSS_17635"/>
<dbReference type="FunFam" id="1.20.1730.10:FF:000026">
    <property type="entry name" value="Transporter, SSS family"/>
    <property type="match status" value="1"/>
</dbReference>
<evidence type="ECO:0000313" key="9">
    <source>
        <dbReference type="Proteomes" id="UP000035800"/>
    </source>
</evidence>
<reference evidence="8 9" key="1">
    <citation type="journal article" date="2012" name="Gene">
        <title>Sequence of Leptospira santarosai serovar Shermani genome and prediction of virulence-associated genes.</title>
        <authorList>
            <person name="Chou L.F."/>
            <person name="Chen Y.T."/>
            <person name="Lu C.W."/>
            <person name="Ko Y.C."/>
            <person name="Tang C.Y."/>
            <person name="Pan M.J."/>
            <person name="Tian Y.C."/>
            <person name="Chiu C.H."/>
            <person name="Hung C.C."/>
            <person name="Yang C.W."/>
        </authorList>
    </citation>
    <scope>NUCLEOTIDE SEQUENCE [LARGE SCALE GENOMIC DNA]</scope>
    <source>
        <strain evidence="8">LT 821</strain>
    </source>
</reference>
<feature type="transmembrane region" description="Helical" evidence="7">
    <location>
        <begin position="323"/>
        <end position="343"/>
    </location>
</feature>
<accession>K8Y6Q0</accession>
<feature type="transmembrane region" description="Helical" evidence="7">
    <location>
        <begin position="12"/>
        <end position="33"/>
    </location>
</feature>
<evidence type="ECO:0000256" key="6">
    <source>
        <dbReference type="RuleBase" id="RU362091"/>
    </source>
</evidence>
<reference evidence="8 9" key="2">
    <citation type="journal article" date="2014" name="Emerg. Microbes Infect.">
        <title>Potential impact on kidney infection: a whole-genome analysis of Leptospira santarosai serovar Shermani.</title>
        <authorList>
            <person name="Chou L.F."/>
            <person name="Chen T.W."/>
            <person name="Ko Y.C."/>
            <person name="Pan M.J."/>
            <person name="Tian Y.C."/>
            <person name="Chiu C.H."/>
            <person name="Tang P."/>
            <person name="Hung C.C."/>
            <person name="Yang C.W."/>
        </authorList>
    </citation>
    <scope>NUCLEOTIDE SEQUENCE</scope>
    <source>
        <strain evidence="8 9">LT 821</strain>
    </source>
</reference>
<evidence type="ECO:0000313" key="8">
    <source>
        <dbReference type="EMBL" id="EKT85450.1"/>
    </source>
</evidence>
<evidence type="ECO:0000256" key="5">
    <source>
        <dbReference type="ARBA" id="ARBA00023136"/>
    </source>
</evidence>